<evidence type="ECO:0000313" key="2">
    <source>
        <dbReference type="EMBL" id="PWL53952.1"/>
    </source>
</evidence>
<dbReference type="PANTHER" id="PTHR40078:SF1">
    <property type="entry name" value="INTEGRAL MEMBRANE PROTEIN"/>
    <property type="match status" value="1"/>
</dbReference>
<dbReference type="Pfam" id="PF19700">
    <property type="entry name" value="DUF6198"/>
    <property type="match status" value="1"/>
</dbReference>
<feature type="transmembrane region" description="Helical" evidence="1">
    <location>
        <begin position="90"/>
        <end position="109"/>
    </location>
</feature>
<protein>
    <submittedName>
        <fullName evidence="2">Membrane protein</fullName>
    </submittedName>
</protein>
<keyword evidence="1" id="KW-0472">Membrane</keyword>
<dbReference type="SUPFAM" id="SSF103473">
    <property type="entry name" value="MFS general substrate transporter"/>
    <property type="match status" value="1"/>
</dbReference>
<proteinExistence type="predicted"/>
<organism evidence="2 3">
    <name type="scientific">Clostridium cadaveris</name>
    <dbReference type="NCBI Taxonomy" id="1529"/>
    <lineage>
        <taxon>Bacteria</taxon>
        <taxon>Bacillati</taxon>
        <taxon>Bacillota</taxon>
        <taxon>Clostridia</taxon>
        <taxon>Eubacteriales</taxon>
        <taxon>Clostridiaceae</taxon>
        <taxon>Clostridium</taxon>
    </lineage>
</organism>
<dbReference type="InterPro" id="IPR038750">
    <property type="entry name" value="YczE/YyaS-like"/>
</dbReference>
<dbReference type="Proteomes" id="UP000246114">
    <property type="component" value="Unassembled WGS sequence"/>
</dbReference>
<feature type="transmembrane region" description="Helical" evidence="1">
    <location>
        <begin position="121"/>
        <end position="140"/>
    </location>
</feature>
<dbReference type="EMBL" id="QAMZ01000029">
    <property type="protein sequence ID" value="PWL53952.1"/>
    <property type="molecule type" value="Genomic_DNA"/>
</dbReference>
<reference evidence="2 3" key="1">
    <citation type="submission" date="2018-03" db="EMBL/GenBank/DDBJ databases">
        <title>The uncultured portion of the human microbiome is neutrally assembled.</title>
        <authorList>
            <person name="Jeraldo P."/>
            <person name="Boardman L."/>
            <person name="White B.A."/>
            <person name="Nelson H."/>
            <person name="Goldenfeld N."/>
            <person name="Chia N."/>
        </authorList>
    </citation>
    <scope>NUCLEOTIDE SEQUENCE [LARGE SCALE GENOMIC DNA]</scope>
    <source>
        <strain evidence="2">CIM:MAG 903</strain>
    </source>
</reference>
<dbReference type="OrthoDB" id="154912at2"/>
<sequence>MFRRVKRLSKKLNDKRILIKRILFFILGIAATALGVSLTIISNFGAGSWDALSVGLSNTFGLTVGTWVVIVAVILIIASGILLKKIPRFSTLLTSFVTGAGIDLWLAVFRGIKVTGIVNEFLVFMGGIIIIGFGVAMVVLTELPPGPIDYFMLVLKERFNLSLGVAKTISEAIGLILGLTFHGPIGIGSIVIVIIMGPVIHFFSKILTPKISKHINRAA</sequence>
<keyword evidence="1" id="KW-0812">Transmembrane</keyword>
<comment type="caution">
    <text evidence="2">The sequence shown here is derived from an EMBL/GenBank/DDBJ whole genome shotgun (WGS) entry which is preliminary data.</text>
</comment>
<dbReference type="PANTHER" id="PTHR40078">
    <property type="entry name" value="INTEGRAL MEMBRANE PROTEIN-RELATED"/>
    <property type="match status" value="1"/>
</dbReference>
<feature type="transmembrane region" description="Helical" evidence="1">
    <location>
        <begin position="64"/>
        <end position="83"/>
    </location>
</feature>
<name>A0A316M635_9CLOT</name>
<keyword evidence="1" id="KW-1133">Transmembrane helix</keyword>
<dbReference type="InterPro" id="IPR036259">
    <property type="entry name" value="MFS_trans_sf"/>
</dbReference>
<feature type="transmembrane region" description="Helical" evidence="1">
    <location>
        <begin position="21"/>
        <end position="44"/>
    </location>
</feature>
<evidence type="ECO:0000313" key="3">
    <source>
        <dbReference type="Proteomes" id="UP000246114"/>
    </source>
</evidence>
<evidence type="ECO:0000256" key="1">
    <source>
        <dbReference type="SAM" id="Phobius"/>
    </source>
</evidence>
<accession>A0A316M635</accession>
<gene>
    <name evidence="2" type="ORF">DBY38_06030</name>
</gene>
<feature type="transmembrane region" description="Helical" evidence="1">
    <location>
        <begin position="161"/>
        <end position="181"/>
    </location>
</feature>
<dbReference type="AlphaFoldDB" id="A0A316M635"/>
<feature type="transmembrane region" description="Helical" evidence="1">
    <location>
        <begin position="187"/>
        <end position="207"/>
    </location>
</feature>